<dbReference type="GO" id="GO:0008308">
    <property type="term" value="F:voltage-gated monoatomic anion channel activity"/>
    <property type="evidence" value="ECO:0007669"/>
    <property type="project" value="EnsemblPlants"/>
</dbReference>
<evidence type="ECO:0000256" key="3">
    <source>
        <dbReference type="ARBA" id="ARBA00022448"/>
    </source>
</evidence>
<feature type="compositionally biased region" description="Polar residues" evidence="9">
    <location>
        <begin position="101"/>
        <end position="120"/>
    </location>
</feature>
<name>V4KPR0_EUTSA</name>
<dbReference type="STRING" id="72664.V4KPR0"/>
<keyword evidence="6 10" id="KW-1133">Transmembrane helix</keyword>
<evidence type="ECO:0000256" key="10">
    <source>
        <dbReference type="SAM" id="Phobius"/>
    </source>
</evidence>
<reference evidence="11 12" key="1">
    <citation type="journal article" date="2013" name="Front. Plant Sci.">
        <title>The Reference Genome of the Halophytic Plant Eutrema salsugineum.</title>
        <authorList>
            <person name="Yang R."/>
            <person name="Jarvis D.E."/>
            <person name="Chen H."/>
            <person name="Beilstein M.A."/>
            <person name="Grimwood J."/>
            <person name="Jenkins J."/>
            <person name="Shu S."/>
            <person name="Prochnik S."/>
            <person name="Xin M."/>
            <person name="Ma C."/>
            <person name="Schmutz J."/>
            <person name="Wing R.A."/>
            <person name="Mitchell-Olds T."/>
            <person name="Schumaker K.S."/>
            <person name="Wang X."/>
        </authorList>
    </citation>
    <scope>NUCLEOTIDE SEQUENCE [LARGE SCALE GENOMIC DNA]</scope>
</reference>
<dbReference type="CDD" id="cd09323">
    <property type="entry name" value="TDT_SLAC1_like"/>
    <property type="match status" value="1"/>
</dbReference>
<gene>
    <name evidence="11" type="ORF">EUTSA_v10003801mg</name>
</gene>
<dbReference type="AlphaFoldDB" id="V4KPR0"/>
<sequence>MEERSNSVIQVEEELPTLLRKATTEEMVSFGFDNYKENSSPHPHFVSRFHPSHHASTTTLNLQEASRSSGETMDGNHNYNEDIKESTPWRTINHQRKPSLSMPTSPNNLMISDPTSSSFDNNNNNNGGSTGKSVKFLSQPMAKVTSLYIETGNDDDDRRHNDNHHHHQQQQHHHSGHLQNQNPAMHKLKDHRYNSFKTWSGRLERQFTRKPASIEPETPNRDKQNLHTNEAMPVDRYYDALEGPELETLRPQEEIVLPSEQTWPFLLRYPISTFGMCLGVSSQAIMWKTLATAEPTKFLHVPLWINQGLWFISVALILAIASIYLLKIILYFEAVRREYYHPIRVNFFFAPFISLLFLALGVPPSIVTDLPQFLWYLLMFPFICLELKIYGQWMSGGQRRLSRVANPTNHLSVVGNFVGALLGASMGLKEGPIFFYAVGMAHYLVLFVTLYQRLPTNETLPKDLHPVFFLFVAAPSVASMAWAKVTGSFDYGSKVCYFVAIFLYFSLAVRINFFRGIKFSLSWWAYTFPMTGAAIATIRYATVVRSTMTQVMCVVLCAIATLVVFALLVTTIIHVFVLGDLFPNDLAIAISNRPKPKQSSHHRWLDQLRNVSSENIENYLKFTDSDSSHGNDLEAANGKTQENDSA</sequence>
<evidence type="ECO:0000256" key="9">
    <source>
        <dbReference type="SAM" id="MobiDB-lite"/>
    </source>
</evidence>
<feature type="region of interest" description="Disordered" evidence="9">
    <location>
        <begin position="205"/>
        <end position="228"/>
    </location>
</feature>
<feature type="transmembrane region" description="Helical" evidence="10">
    <location>
        <begin position="347"/>
        <end position="367"/>
    </location>
</feature>
<feature type="transmembrane region" description="Helical" evidence="10">
    <location>
        <begin position="495"/>
        <end position="517"/>
    </location>
</feature>
<evidence type="ECO:0000256" key="6">
    <source>
        <dbReference type="ARBA" id="ARBA00022989"/>
    </source>
</evidence>
<feature type="transmembrane region" description="Helical" evidence="10">
    <location>
        <begin position="553"/>
        <end position="577"/>
    </location>
</feature>
<keyword evidence="7" id="KW-0406">Ion transport</keyword>
<feature type="region of interest" description="Disordered" evidence="9">
    <location>
        <begin position="50"/>
        <end position="134"/>
    </location>
</feature>
<evidence type="ECO:0000256" key="7">
    <source>
        <dbReference type="ARBA" id="ARBA00023065"/>
    </source>
</evidence>
<feature type="region of interest" description="Disordered" evidence="9">
    <location>
        <begin position="622"/>
        <end position="646"/>
    </location>
</feature>
<dbReference type="InterPro" id="IPR030183">
    <property type="entry name" value="SLAC/SLAH"/>
</dbReference>
<dbReference type="Pfam" id="PF03595">
    <property type="entry name" value="SLAC1"/>
    <property type="match status" value="1"/>
</dbReference>
<dbReference type="EMBL" id="KI517748">
    <property type="protein sequence ID" value="ESQ31947.1"/>
    <property type="molecule type" value="Genomic_DNA"/>
</dbReference>
<evidence type="ECO:0000256" key="8">
    <source>
        <dbReference type="ARBA" id="ARBA00023136"/>
    </source>
</evidence>
<feature type="compositionally biased region" description="Polar residues" evidence="9">
    <location>
        <begin position="54"/>
        <end position="78"/>
    </location>
</feature>
<dbReference type="PANTHER" id="PTHR31269">
    <property type="entry name" value="S-TYPE ANION CHANNEL SLAH3"/>
    <property type="match status" value="1"/>
</dbReference>
<dbReference type="Gramene" id="ESQ31947">
    <property type="protein sequence ID" value="ESQ31947"/>
    <property type="gene ID" value="EUTSA_v10003801mg"/>
</dbReference>
<dbReference type="InterPro" id="IPR038665">
    <property type="entry name" value="Voltage-dep_anion_channel_sf"/>
</dbReference>
<feature type="transmembrane region" description="Helical" evidence="10">
    <location>
        <begin position="433"/>
        <end position="452"/>
    </location>
</feature>
<feature type="compositionally biased region" description="Basic and acidic residues" evidence="9">
    <location>
        <begin position="623"/>
        <end position="632"/>
    </location>
</feature>
<evidence type="ECO:0000313" key="12">
    <source>
        <dbReference type="Proteomes" id="UP000030689"/>
    </source>
</evidence>
<dbReference type="Proteomes" id="UP000030689">
    <property type="component" value="Unassembled WGS sequence"/>
</dbReference>
<evidence type="ECO:0000256" key="2">
    <source>
        <dbReference type="ARBA" id="ARBA00007808"/>
    </source>
</evidence>
<dbReference type="KEGG" id="eus:EUTSA_v10003801mg"/>
<feature type="transmembrane region" description="Helical" evidence="10">
    <location>
        <begin position="373"/>
        <end position="391"/>
    </location>
</feature>
<dbReference type="OrthoDB" id="1099at2759"/>
<evidence type="ECO:0008006" key="13">
    <source>
        <dbReference type="Google" id="ProtNLM"/>
    </source>
</evidence>
<dbReference type="PANTHER" id="PTHR31269:SF2">
    <property type="entry name" value="S-TYPE ANION CHANNEL SLAH3"/>
    <property type="match status" value="1"/>
</dbReference>
<protein>
    <recommendedName>
        <fullName evidence="13">S-type anion channel SLAH3</fullName>
    </recommendedName>
</protein>
<feature type="transmembrane region" description="Helical" evidence="10">
    <location>
        <begin position="523"/>
        <end position="541"/>
    </location>
</feature>
<organism evidence="11 12">
    <name type="scientific">Eutrema salsugineum</name>
    <name type="common">Saltwater cress</name>
    <name type="synonym">Sisymbrium salsugineum</name>
    <dbReference type="NCBI Taxonomy" id="72664"/>
    <lineage>
        <taxon>Eukaryota</taxon>
        <taxon>Viridiplantae</taxon>
        <taxon>Streptophyta</taxon>
        <taxon>Embryophyta</taxon>
        <taxon>Tracheophyta</taxon>
        <taxon>Spermatophyta</taxon>
        <taxon>Magnoliopsida</taxon>
        <taxon>eudicotyledons</taxon>
        <taxon>Gunneridae</taxon>
        <taxon>Pentapetalae</taxon>
        <taxon>rosids</taxon>
        <taxon>malvids</taxon>
        <taxon>Brassicales</taxon>
        <taxon>Brassicaceae</taxon>
        <taxon>Eutremeae</taxon>
        <taxon>Eutrema</taxon>
    </lineage>
</organism>
<dbReference type="eggNOG" id="ENOG502QQKN">
    <property type="taxonomic scope" value="Eukaryota"/>
</dbReference>
<dbReference type="Gene3D" id="1.50.10.150">
    <property type="entry name" value="Voltage-dependent anion channel"/>
    <property type="match status" value="1"/>
</dbReference>
<keyword evidence="3" id="KW-0813">Transport</keyword>
<proteinExistence type="inferred from homology"/>
<evidence type="ECO:0000313" key="11">
    <source>
        <dbReference type="EMBL" id="ESQ31947.1"/>
    </source>
</evidence>
<accession>V4KPR0</accession>
<comment type="similarity">
    <text evidence="2">Belongs to the SLAC1 S-type anion channel family.</text>
</comment>
<comment type="subcellular location">
    <subcellularLocation>
        <location evidence="1">Cell membrane</location>
        <topology evidence="1">Multi-pass membrane protein</topology>
    </subcellularLocation>
</comment>
<evidence type="ECO:0000256" key="1">
    <source>
        <dbReference type="ARBA" id="ARBA00004651"/>
    </source>
</evidence>
<feature type="compositionally biased region" description="Basic residues" evidence="9">
    <location>
        <begin position="161"/>
        <end position="176"/>
    </location>
</feature>
<dbReference type="OMA" id="WINEVLW"/>
<evidence type="ECO:0000256" key="4">
    <source>
        <dbReference type="ARBA" id="ARBA00022475"/>
    </source>
</evidence>
<keyword evidence="5 10" id="KW-0812">Transmembrane</keyword>
<dbReference type="GO" id="GO:0009651">
    <property type="term" value="P:response to salt stress"/>
    <property type="evidence" value="ECO:0007669"/>
    <property type="project" value="EnsemblPlants"/>
</dbReference>
<dbReference type="GO" id="GO:0009414">
    <property type="term" value="P:response to water deprivation"/>
    <property type="evidence" value="ECO:0007669"/>
    <property type="project" value="EnsemblPlants"/>
</dbReference>
<dbReference type="GO" id="GO:0006821">
    <property type="term" value="P:chloride transport"/>
    <property type="evidence" value="ECO:0007669"/>
    <property type="project" value="EnsemblPlants"/>
</dbReference>
<keyword evidence="12" id="KW-1185">Reference proteome</keyword>
<dbReference type="GO" id="GO:0006873">
    <property type="term" value="P:intracellular monoatomic ion homeostasis"/>
    <property type="evidence" value="ECO:0007669"/>
    <property type="project" value="EnsemblPlants"/>
</dbReference>
<feature type="transmembrane region" description="Helical" evidence="10">
    <location>
        <begin position="464"/>
        <end position="483"/>
    </location>
</feature>
<keyword evidence="4" id="KW-1003">Cell membrane</keyword>
<feature type="region of interest" description="Disordered" evidence="9">
    <location>
        <begin position="151"/>
        <end position="181"/>
    </location>
</feature>
<evidence type="ECO:0000256" key="5">
    <source>
        <dbReference type="ARBA" id="ARBA00022692"/>
    </source>
</evidence>
<dbReference type="InterPro" id="IPR004695">
    <property type="entry name" value="SLAC1/Mae1/Ssu1/TehA"/>
</dbReference>
<dbReference type="GO" id="GO:0005886">
    <property type="term" value="C:plasma membrane"/>
    <property type="evidence" value="ECO:0007669"/>
    <property type="project" value="UniProtKB-SubCell"/>
</dbReference>
<feature type="transmembrane region" description="Helical" evidence="10">
    <location>
        <begin position="307"/>
        <end position="326"/>
    </location>
</feature>
<keyword evidence="8 10" id="KW-0472">Membrane</keyword>